<name>A0ABW4VJF5_9BACT</name>
<sequence>MKNLAILLLLSVCASFSYAQSTEPEKTKPTSTELPEKAEKGAEISQMATTIEGGKEKGISISSAARKSSLLRQRAELGNANSEAGKERAALGEANAEKGKEISNQARTGGDVRPALPAQATRPTITVPQARPNPPVVRPTTPERPARPVTPPGGRPGGI</sequence>
<dbReference type="RefSeq" id="WP_376884183.1">
    <property type="nucleotide sequence ID" value="NZ_JBHUHR010000015.1"/>
</dbReference>
<feature type="chain" id="PRO_5045851451" evidence="2">
    <location>
        <begin position="20"/>
        <end position="159"/>
    </location>
</feature>
<feature type="compositionally biased region" description="Basic and acidic residues" evidence="1">
    <location>
        <begin position="84"/>
        <end position="101"/>
    </location>
</feature>
<dbReference type="Proteomes" id="UP001597361">
    <property type="component" value="Unassembled WGS sequence"/>
</dbReference>
<evidence type="ECO:0000256" key="2">
    <source>
        <dbReference type="SAM" id="SignalP"/>
    </source>
</evidence>
<feature type="compositionally biased region" description="Basic and acidic residues" evidence="1">
    <location>
        <begin position="23"/>
        <end position="42"/>
    </location>
</feature>
<comment type="caution">
    <text evidence="3">The sequence shown here is derived from an EMBL/GenBank/DDBJ whole genome shotgun (WGS) entry which is preliminary data.</text>
</comment>
<keyword evidence="4" id="KW-1185">Reference proteome</keyword>
<evidence type="ECO:0000313" key="3">
    <source>
        <dbReference type="EMBL" id="MFD2034229.1"/>
    </source>
</evidence>
<reference evidence="4" key="1">
    <citation type="journal article" date="2019" name="Int. J. Syst. Evol. Microbiol.">
        <title>The Global Catalogue of Microorganisms (GCM) 10K type strain sequencing project: providing services to taxonomists for standard genome sequencing and annotation.</title>
        <authorList>
            <consortium name="The Broad Institute Genomics Platform"/>
            <consortium name="The Broad Institute Genome Sequencing Center for Infectious Disease"/>
            <person name="Wu L."/>
            <person name="Ma J."/>
        </authorList>
    </citation>
    <scope>NUCLEOTIDE SEQUENCE [LARGE SCALE GENOMIC DNA]</scope>
    <source>
        <strain evidence="4">CGMCC 1.15180</strain>
    </source>
</reference>
<feature type="region of interest" description="Disordered" evidence="1">
    <location>
        <begin position="76"/>
        <end position="159"/>
    </location>
</feature>
<proteinExistence type="predicted"/>
<evidence type="ECO:0000313" key="4">
    <source>
        <dbReference type="Proteomes" id="UP001597361"/>
    </source>
</evidence>
<accession>A0ABW4VJF5</accession>
<feature type="signal peptide" evidence="2">
    <location>
        <begin position="1"/>
        <end position="19"/>
    </location>
</feature>
<evidence type="ECO:0000256" key="1">
    <source>
        <dbReference type="SAM" id="MobiDB-lite"/>
    </source>
</evidence>
<protein>
    <submittedName>
        <fullName evidence="3">Uncharacterized protein</fullName>
    </submittedName>
</protein>
<feature type="compositionally biased region" description="Pro residues" evidence="1">
    <location>
        <begin position="148"/>
        <end position="159"/>
    </location>
</feature>
<gene>
    <name evidence="3" type="ORF">ACFSKL_05465</name>
</gene>
<dbReference type="EMBL" id="JBHUHR010000015">
    <property type="protein sequence ID" value="MFD2034229.1"/>
    <property type="molecule type" value="Genomic_DNA"/>
</dbReference>
<organism evidence="3 4">
    <name type="scientific">Belliella marina</name>
    <dbReference type="NCBI Taxonomy" id="1644146"/>
    <lineage>
        <taxon>Bacteria</taxon>
        <taxon>Pseudomonadati</taxon>
        <taxon>Bacteroidota</taxon>
        <taxon>Cytophagia</taxon>
        <taxon>Cytophagales</taxon>
        <taxon>Cyclobacteriaceae</taxon>
        <taxon>Belliella</taxon>
    </lineage>
</organism>
<keyword evidence="2" id="KW-0732">Signal</keyword>
<feature type="region of interest" description="Disordered" evidence="1">
    <location>
        <begin position="19"/>
        <end position="61"/>
    </location>
</feature>